<name>D8S0C1_SELML</name>
<sequence length="58" mass="7002">CVLQMSLILLDYEKAYNRVDWEFLQNMMRKIGILNKFVRWIATLYQHALRKVGNTNNQ</sequence>
<reference evidence="1 2" key="1">
    <citation type="journal article" date="2011" name="Science">
        <title>The Selaginella genome identifies genetic changes associated with the evolution of vascular plants.</title>
        <authorList>
            <person name="Banks J.A."/>
            <person name="Nishiyama T."/>
            <person name="Hasebe M."/>
            <person name="Bowman J.L."/>
            <person name="Gribskov M."/>
            <person name="dePamphilis C."/>
            <person name="Albert V.A."/>
            <person name="Aono N."/>
            <person name="Aoyama T."/>
            <person name="Ambrose B.A."/>
            <person name="Ashton N.W."/>
            <person name="Axtell M.J."/>
            <person name="Barker E."/>
            <person name="Barker M.S."/>
            <person name="Bennetzen J.L."/>
            <person name="Bonawitz N.D."/>
            <person name="Chapple C."/>
            <person name="Cheng C."/>
            <person name="Correa L.G."/>
            <person name="Dacre M."/>
            <person name="DeBarry J."/>
            <person name="Dreyer I."/>
            <person name="Elias M."/>
            <person name="Engstrom E.M."/>
            <person name="Estelle M."/>
            <person name="Feng L."/>
            <person name="Finet C."/>
            <person name="Floyd S.K."/>
            <person name="Frommer W.B."/>
            <person name="Fujita T."/>
            <person name="Gramzow L."/>
            <person name="Gutensohn M."/>
            <person name="Harholt J."/>
            <person name="Hattori M."/>
            <person name="Heyl A."/>
            <person name="Hirai T."/>
            <person name="Hiwatashi Y."/>
            <person name="Ishikawa M."/>
            <person name="Iwata M."/>
            <person name="Karol K.G."/>
            <person name="Koehler B."/>
            <person name="Kolukisaoglu U."/>
            <person name="Kubo M."/>
            <person name="Kurata T."/>
            <person name="Lalonde S."/>
            <person name="Li K."/>
            <person name="Li Y."/>
            <person name="Litt A."/>
            <person name="Lyons E."/>
            <person name="Manning G."/>
            <person name="Maruyama T."/>
            <person name="Michael T.P."/>
            <person name="Mikami K."/>
            <person name="Miyazaki S."/>
            <person name="Morinaga S."/>
            <person name="Murata T."/>
            <person name="Mueller-Roeber B."/>
            <person name="Nelson D.R."/>
            <person name="Obara M."/>
            <person name="Oguri Y."/>
            <person name="Olmstead R.G."/>
            <person name="Onodera N."/>
            <person name="Petersen B.L."/>
            <person name="Pils B."/>
            <person name="Prigge M."/>
            <person name="Rensing S.A."/>
            <person name="Riano-Pachon D.M."/>
            <person name="Roberts A.W."/>
            <person name="Sato Y."/>
            <person name="Scheller H.V."/>
            <person name="Schulz B."/>
            <person name="Schulz C."/>
            <person name="Shakirov E.V."/>
            <person name="Shibagaki N."/>
            <person name="Shinohara N."/>
            <person name="Shippen D.E."/>
            <person name="Soerensen I."/>
            <person name="Sotooka R."/>
            <person name="Sugimoto N."/>
            <person name="Sugita M."/>
            <person name="Sumikawa N."/>
            <person name="Tanurdzic M."/>
            <person name="Theissen G."/>
            <person name="Ulvskov P."/>
            <person name="Wakazuki S."/>
            <person name="Weng J.K."/>
            <person name="Willats W.W."/>
            <person name="Wipf D."/>
            <person name="Wolf P.G."/>
            <person name="Yang L."/>
            <person name="Zimmer A.D."/>
            <person name="Zhu Q."/>
            <person name="Mitros T."/>
            <person name="Hellsten U."/>
            <person name="Loque D."/>
            <person name="Otillar R."/>
            <person name="Salamov A."/>
            <person name="Schmutz J."/>
            <person name="Shapiro H."/>
            <person name="Lindquist E."/>
            <person name="Lucas S."/>
            <person name="Rokhsar D."/>
            <person name="Grigoriev I.V."/>
        </authorList>
    </citation>
    <scope>NUCLEOTIDE SEQUENCE [LARGE SCALE GENOMIC DNA]</scope>
</reference>
<dbReference type="AlphaFoldDB" id="D8S0C1"/>
<dbReference type="Proteomes" id="UP000001514">
    <property type="component" value="Unassembled WGS sequence"/>
</dbReference>
<evidence type="ECO:0008006" key="3">
    <source>
        <dbReference type="Google" id="ProtNLM"/>
    </source>
</evidence>
<dbReference type="EMBL" id="GL377596">
    <property type="protein sequence ID" value="EFJ22290.1"/>
    <property type="molecule type" value="Genomic_DNA"/>
</dbReference>
<evidence type="ECO:0000313" key="2">
    <source>
        <dbReference type="Proteomes" id="UP000001514"/>
    </source>
</evidence>
<keyword evidence="2" id="KW-1185">Reference proteome</keyword>
<dbReference type="KEGG" id="smo:SELMODRAFT_105515"/>
<dbReference type="HOGENOM" id="CLU_2985221_0_0_1"/>
<evidence type="ECO:0000313" key="1">
    <source>
        <dbReference type="EMBL" id="EFJ22290.1"/>
    </source>
</evidence>
<accession>D8S0C1</accession>
<proteinExistence type="predicted"/>
<dbReference type="InParanoid" id="D8S0C1"/>
<gene>
    <name evidence="1" type="ORF">SELMODRAFT_105515</name>
</gene>
<feature type="non-terminal residue" evidence="1">
    <location>
        <position position="1"/>
    </location>
</feature>
<protein>
    <recommendedName>
        <fullName evidence="3">Reverse transcriptase domain-containing protein</fullName>
    </recommendedName>
</protein>
<dbReference type="Gramene" id="EFJ22290">
    <property type="protein sequence ID" value="EFJ22290"/>
    <property type="gene ID" value="SELMODRAFT_105515"/>
</dbReference>
<organism evidence="2">
    <name type="scientific">Selaginella moellendorffii</name>
    <name type="common">Spikemoss</name>
    <dbReference type="NCBI Taxonomy" id="88036"/>
    <lineage>
        <taxon>Eukaryota</taxon>
        <taxon>Viridiplantae</taxon>
        <taxon>Streptophyta</taxon>
        <taxon>Embryophyta</taxon>
        <taxon>Tracheophyta</taxon>
        <taxon>Lycopodiopsida</taxon>
        <taxon>Selaginellales</taxon>
        <taxon>Selaginellaceae</taxon>
        <taxon>Selaginella</taxon>
    </lineage>
</organism>